<dbReference type="EMBL" id="CP120682">
    <property type="protein sequence ID" value="WKN37258.1"/>
    <property type="molecule type" value="Genomic_DNA"/>
</dbReference>
<dbReference type="SUPFAM" id="SSF82784">
    <property type="entry name" value="OsmC-like"/>
    <property type="match status" value="1"/>
</dbReference>
<evidence type="ECO:0000313" key="1">
    <source>
        <dbReference type="EMBL" id="WKN37258.1"/>
    </source>
</evidence>
<dbReference type="InterPro" id="IPR015946">
    <property type="entry name" value="KH_dom-like_a/b"/>
</dbReference>
<reference evidence="1" key="1">
    <citation type="journal article" date="2023" name="Comput. Struct. Biotechnol. J.">
        <title>Discovery of a novel marine Bacteroidetes with a rich repertoire of carbohydrate-active enzymes.</title>
        <authorList>
            <person name="Chen B."/>
            <person name="Liu G."/>
            <person name="Chen Q."/>
            <person name="Wang H."/>
            <person name="Liu L."/>
            <person name="Tang K."/>
        </authorList>
    </citation>
    <scope>NUCLEOTIDE SEQUENCE</scope>
    <source>
        <strain evidence="1">TK19036</strain>
    </source>
</reference>
<dbReference type="AlphaFoldDB" id="A0AA49GN67"/>
<name>A0AA49GN67_9BACT</name>
<protein>
    <submittedName>
        <fullName evidence="1">OsmC family protein</fullName>
    </submittedName>
</protein>
<dbReference type="InterPro" id="IPR036102">
    <property type="entry name" value="OsmC/Ohrsf"/>
</dbReference>
<reference evidence="1" key="2">
    <citation type="journal article" date="2024" name="Antonie Van Leeuwenhoek">
        <title>Roseihalotalea indica gen. nov., sp. nov., a halophilic Bacteroidetes from mesopelagic Southwest Indian Ocean with higher carbohydrate metabolic potential.</title>
        <authorList>
            <person name="Chen B."/>
            <person name="Zhang M."/>
            <person name="Lin D."/>
            <person name="Ye J."/>
            <person name="Tang K."/>
        </authorList>
    </citation>
    <scope>NUCLEOTIDE SEQUENCE</scope>
    <source>
        <strain evidence="1">TK19036</strain>
    </source>
</reference>
<dbReference type="Pfam" id="PF02566">
    <property type="entry name" value="OsmC"/>
    <property type="match status" value="1"/>
</dbReference>
<dbReference type="Gene3D" id="3.30.300.20">
    <property type="match status" value="1"/>
</dbReference>
<organism evidence="1">
    <name type="scientific">Roseihalotalea indica</name>
    <dbReference type="NCBI Taxonomy" id="2867963"/>
    <lineage>
        <taxon>Bacteria</taxon>
        <taxon>Pseudomonadati</taxon>
        <taxon>Bacteroidota</taxon>
        <taxon>Cytophagia</taxon>
        <taxon>Cytophagales</taxon>
        <taxon>Catalimonadaceae</taxon>
        <taxon>Roseihalotalea</taxon>
    </lineage>
</organism>
<gene>
    <name evidence="1" type="ORF">K4G66_00865</name>
</gene>
<proteinExistence type="predicted"/>
<dbReference type="InterPro" id="IPR003718">
    <property type="entry name" value="OsmC/Ohr_fam"/>
</dbReference>
<accession>A0AA49GN67</accession>
<sequence>MQIIAQLENSLHQHSVRVQTNNTVQELAIPGKLTGVGSAVNGGEMLCMALATCFCNDIYREAQKKSIQVTKVWVEASAEFSAEGKPGFNFTYRAKVEGDASEEELLELIKHTDQVAEIQNTLRAGVPVTLQT</sequence>